<name>A0AAV3YDR8_9GAST</name>
<dbReference type="GO" id="GO:0007166">
    <property type="term" value="P:cell surface receptor signaling pathway"/>
    <property type="evidence" value="ECO:0007669"/>
    <property type="project" value="InterPro"/>
</dbReference>
<feature type="transmembrane region" description="Helical" evidence="5">
    <location>
        <begin position="750"/>
        <end position="769"/>
    </location>
</feature>
<evidence type="ECO:0000259" key="6">
    <source>
        <dbReference type="PROSITE" id="PS50261"/>
    </source>
</evidence>
<evidence type="ECO:0000256" key="1">
    <source>
        <dbReference type="ARBA" id="ARBA00004141"/>
    </source>
</evidence>
<feature type="transmembrane region" description="Helical" evidence="5">
    <location>
        <begin position="906"/>
        <end position="928"/>
    </location>
</feature>
<evidence type="ECO:0000256" key="3">
    <source>
        <dbReference type="ARBA" id="ARBA00022989"/>
    </source>
</evidence>
<dbReference type="GO" id="GO:0004930">
    <property type="term" value="F:G protein-coupled receptor activity"/>
    <property type="evidence" value="ECO:0007669"/>
    <property type="project" value="InterPro"/>
</dbReference>
<reference evidence="7 8" key="1">
    <citation type="journal article" date="2021" name="Elife">
        <title>Chloroplast acquisition without the gene transfer in kleptoplastic sea slugs, Plakobranchus ocellatus.</title>
        <authorList>
            <person name="Maeda T."/>
            <person name="Takahashi S."/>
            <person name="Yoshida T."/>
            <person name="Shimamura S."/>
            <person name="Takaki Y."/>
            <person name="Nagai Y."/>
            <person name="Toyoda A."/>
            <person name="Suzuki Y."/>
            <person name="Arimoto A."/>
            <person name="Ishii H."/>
            <person name="Satoh N."/>
            <person name="Nishiyama T."/>
            <person name="Hasebe M."/>
            <person name="Maruyama T."/>
            <person name="Minagawa J."/>
            <person name="Obokata J."/>
            <person name="Shigenobu S."/>
        </authorList>
    </citation>
    <scope>NUCLEOTIDE SEQUENCE [LARGE SCALE GENOMIC DNA]</scope>
</reference>
<evidence type="ECO:0000256" key="4">
    <source>
        <dbReference type="ARBA" id="ARBA00023136"/>
    </source>
</evidence>
<dbReference type="GO" id="GO:0016020">
    <property type="term" value="C:membrane"/>
    <property type="evidence" value="ECO:0007669"/>
    <property type="project" value="UniProtKB-SubCell"/>
</dbReference>
<dbReference type="Proteomes" id="UP000735302">
    <property type="component" value="Unassembled WGS sequence"/>
</dbReference>
<dbReference type="CDD" id="cd15039">
    <property type="entry name" value="7tmB3_Methuselah-like"/>
    <property type="match status" value="1"/>
</dbReference>
<evidence type="ECO:0000313" key="7">
    <source>
        <dbReference type="EMBL" id="GFN80403.1"/>
    </source>
</evidence>
<keyword evidence="7" id="KW-0675">Receptor</keyword>
<feature type="domain" description="G-protein coupled receptors family 2 profile 2" evidence="6">
    <location>
        <begin position="713"/>
        <end position="963"/>
    </location>
</feature>
<evidence type="ECO:0000313" key="8">
    <source>
        <dbReference type="Proteomes" id="UP000735302"/>
    </source>
</evidence>
<protein>
    <submittedName>
        <fullName evidence="7">Adhesion G-protein coupled receptor g6</fullName>
    </submittedName>
</protein>
<feature type="transmembrane region" description="Helical" evidence="5">
    <location>
        <begin position="715"/>
        <end position="738"/>
    </location>
</feature>
<feature type="transmembrane region" description="Helical" evidence="5">
    <location>
        <begin position="781"/>
        <end position="802"/>
    </location>
</feature>
<gene>
    <name evidence="7" type="ORF">PoB_000690900</name>
</gene>
<dbReference type="PROSITE" id="PS50261">
    <property type="entry name" value="G_PROTEIN_RECEP_F2_4"/>
    <property type="match status" value="1"/>
</dbReference>
<dbReference type="Gene3D" id="1.20.1070.10">
    <property type="entry name" value="Rhodopsin 7-helix transmembrane proteins"/>
    <property type="match status" value="1"/>
</dbReference>
<accession>A0AAV3YDR8</accession>
<evidence type="ECO:0000256" key="2">
    <source>
        <dbReference type="ARBA" id="ARBA00022692"/>
    </source>
</evidence>
<dbReference type="InterPro" id="IPR017981">
    <property type="entry name" value="GPCR_2-like_7TM"/>
</dbReference>
<dbReference type="EMBL" id="BLXT01000825">
    <property type="protein sequence ID" value="GFN80403.1"/>
    <property type="molecule type" value="Genomic_DNA"/>
</dbReference>
<sequence length="963" mass="108206">MLYHVTPTDFSSLKYQYFGNLLSSNEQIMEVPVVLYILLATIINSALGQQPIIETQLYHNITDPFFKPFPEAGSKSDYFTWANVRNGLLDAQEEVCKASRLCNPKGPKPIGLDSCNRCEACFCDDVCHIYGDCCLDKIIDEHLMDKQVLETHHVLGPEISECMDLRAKRGKYMSPKHLYQQRLISRCPANFEDPMVISDCENSGPINARVLSLDITPEQLSQNWPVASSRSSLFYKNRACAKCHSDDDEDTMVFWQLKLSYDVMPQLPPSADPRTLLEAFLKDPTVEVSFSAPNGTVPRHCQYILEQESLEGSQCNKTGLRFMYDPVLWKSCEIFPTFFRVDQKLFPNLFCYWCQNDLQPWLANLCGREILFPFFVVLSPDAIESVKKIRQTFDCQCRPGFMYDPYKDDCRKLHCSTGRKLSEFECVSTVDSGDGLKYSISLTMTSQQPLSDATNFIYPPNPGVFQEVAEFLKSSLTSTLFEDSRLVSYENFIVHARQLLGQEQLKISVYAEMRIKSAESQEDLENRLLSLHNYTWTLHLPDQSEETSLTSVLIKSPKVENILSVPKDFVTIRFEEHFANNVFAMRNAFIFAFQNDDFSQRNTMVPAFNPETPIVRPYAEVKNTLICPHFIFELANTSDVMIKTRNNGSSQWPYTDEVLVHVSSDVELTTLDFAYADGGLVIVCVDKIREIMKTKYQEHRSGIDSVDVFGTGLVLTSHVCLGISVVCLTLTLLTYCLFPSLRTLPGKSTMGLVGALLLAIVLFLAGGFIRESSVECQVIGVLTHFFLLSAFVWMFVCTVHMYGVFSNVLKHTPSGESGDARRFALYSVISVIVPGIIVSSTIITNYALTSSSDSNDASGDSSSNTTSSNGEIDSVFYSCSSNATVRIGYGDGICYLSNKLSLLLSAALPITLLCTANLVMFILTMLAFRSLSKQEKVARKEEKGHLVIYIKLSTLTGEQLKWA</sequence>
<dbReference type="InterPro" id="IPR000832">
    <property type="entry name" value="GPCR_2_secretin-like"/>
</dbReference>
<evidence type="ECO:0000256" key="5">
    <source>
        <dbReference type="SAM" id="Phobius"/>
    </source>
</evidence>
<proteinExistence type="predicted"/>
<dbReference type="PANTHER" id="PTHR45902">
    <property type="entry name" value="LATROPHILIN RECEPTOR-LIKE PROTEIN A"/>
    <property type="match status" value="1"/>
</dbReference>
<organism evidence="7 8">
    <name type="scientific">Plakobranchus ocellatus</name>
    <dbReference type="NCBI Taxonomy" id="259542"/>
    <lineage>
        <taxon>Eukaryota</taxon>
        <taxon>Metazoa</taxon>
        <taxon>Spiralia</taxon>
        <taxon>Lophotrochozoa</taxon>
        <taxon>Mollusca</taxon>
        <taxon>Gastropoda</taxon>
        <taxon>Heterobranchia</taxon>
        <taxon>Euthyneura</taxon>
        <taxon>Panpulmonata</taxon>
        <taxon>Sacoglossa</taxon>
        <taxon>Placobranchoidea</taxon>
        <taxon>Plakobranchidae</taxon>
        <taxon>Plakobranchus</taxon>
    </lineage>
</organism>
<dbReference type="AlphaFoldDB" id="A0AAV3YDR8"/>
<dbReference type="PANTHER" id="PTHR45902:SF4">
    <property type="entry name" value="G-PROTEIN COUPLED RECEPTORS FAMILY 2 PROFILE 2 DOMAIN-CONTAINING PROTEIN"/>
    <property type="match status" value="1"/>
</dbReference>
<keyword evidence="2 5" id="KW-0812">Transmembrane</keyword>
<keyword evidence="3 5" id="KW-1133">Transmembrane helix</keyword>
<feature type="transmembrane region" description="Helical" evidence="5">
    <location>
        <begin position="823"/>
        <end position="848"/>
    </location>
</feature>
<comment type="caution">
    <text evidence="7">The sequence shown here is derived from an EMBL/GenBank/DDBJ whole genome shotgun (WGS) entry which is preliminary data.</text>
</comment>
<keyword evidence="8" id="KW-1185">Reference proteome</keyword>
<dbReference type="Pfam" id="PF00002">
    <property type="entry name" value="7tm_2"/>
    <property type="match status" value="1"/>
</dbReference>
<comment type="subcellular location">
    <subcellularLocation>
        <location evidence="1">Membrane</location>
        <topology evidence="1">Multi-pass membrane protein</topology>
    </subcellularLocation>
</comment>
<keyword evidence="4 5" id="KW-0472">Membrane</keyword>
<dbReference type="InterPro" id="IPR053231">
    <property type="entry name" value="GPCR_LN-TM7"/>
</dbReference>